<sequence>MVGLRTGPERRFSCDPRPKIPRDALARAAAFREVSRPAVRDGLPAATWGGLPVGACGGLVLGARGATARHLCAGPVSAR</sequence>
<reference evidence="2" key="1">
    <citation type="journal article" date="2019" name="Int. J. Syst. Evol. Microbiol.">
        <title>The Global Catalogue of Microorganisms (GCM) 10K type strain sequencing project: providing services to taxonomists for standard genome sequencing and annotation.</title>
        <authorList>
            <consortium name="The Broad Institute Genomics Platform"/>
            <consortium name="The Broad Institute Genome Sequencing Center for Infectious Disease"/>
            <person name="Wu L."/>
            <person name="Ma J."/>
        </authorList>
    </citation>
    <scope>NUCLEOTIDE SEQUENCE [LARGE SCALE GENOMIC DNA]</scope>
    <source>
        <strain evidence="2">JCM 9687</strain>
    </source>
</reference>
<organism evidence="1 2">
    <name type="scientific">Saccharopolyspora gregorii</name>
    <dbReference type="NCBI Taxonomy" id="33914"/>
    <lineage>
        <taxon>Bacteria</taxon>
        <taxon>Bacillati</taxon>
        <taxon>Actinomycetota</taxon>
        <taxon>Actinomycetes</taxon>
        <taxon>Pseudonocardiales</taxon>
        <taxon>Pseudonocardiaceae</taxon>
        <taxon>Saccharopolyspora</taxon>
    </lineage>
</organism>
<dbReference type="EMBL" id="BAAAYK010000038">
    <property type="protein sequence ID" value="GAA3356344.1"/>
    <property type="molecule type" value="Genomic_DNA"/>
</dbReference>
<proteinExistence type="predicted"/>
<evidence type="ECO:0000313" key="1">
    <source>
        <dbReference type="EMBL" id="GAA3356344.1"/>
    </source>
</evidence>
<evidence type="ECO:0000313" key="2">
    <source>
        <dbReference type="Proteomes" id="UP001500483"/>
    </source>
</evidence>
<accession>A0ABP6RNA3</accession>
<name>A0ABP6RNA3_9PSEU</name>
<protein>
    <submittedName>
        <fullName evidence="1">Uncharacterized protein</fullName>
    </submittedName>
</protein>
<gene>
    <name evidence="1" type="ORF">GCM10020366_20040</name>
</gene>
<dbReference type="Proteomes" id="UP001500483">
    <property type="component" value="Unassembled WGS sequence"/>
</dbReference>
<comment type="caution">
    <text evidence="1">The sequence shown here is derived from an EMBL/GenBank/DDBJ whole genome shotgun (WGS) entry which is preliminary data.</text>
</comment>
<keyword evidence="2" id="KW-1185">Reference proteome</keyword>